<feature type="region of interest" description="Disordered" evidence="1">
    <location>
        <begin position="1"/>
        <end position="293"/>
    </location>
</feature>
<evidence type="ECO:0000313" key="2">
    <source>
        <dbReference type="EMBL" id="KAF8710767.1"/>
    </source>
</evidence>
<protein>
    <submittedName>
        <fullName evidence="2">Uncharacterized protein</fullName>
    </submittedName>
</protein>
<feature type="compositionally biased region" description="Pro residues" evidence="1">
    <location>
        <begin position="1021"/>
        <end position="1036"/>
    </location>
</feature>
<feature type="region of interest" description="Disordered" evidence="1">
    <location>
        <begin position="1524"/>
        <end position="1621"/>
    </location>
</feature>
<evidence type="ECO:0000256" key="1">
    <source>
        <dbReference type="SAM" id="MobiDB-lite"/>
    </source>
</evidence>
<feature type="compositionally biased region" description="Basic and acidic residues" evidence="1">
    <location>
        <begin position="182"/>
        <end position="195"/>
    </location>
</feature>
<feature type="region of interest" description="Disordered" evidence="1">
    <location>
        <begin position="637"/>
        <end position="720"/>
    </location>
</feature>
<feature type="non-terminal residue" evidence="2">
    <location>
        <position position="1641"/>
    </location>
</feature>
<feature type="compositionally biased region" description="Low complexity" evidence="1">
    <location>
        <begin position="1123"/>
        <end position="1138"/>
    </location>
</feature>
<gene>
    <name evidence="2" type="ORF">RHS03_02252</name>
</gene>
<feature type="compositionally biased region" description="Basic and acidic residues" evidence="1">
    <location>
        <begin position="87"/>
        <end position="100"/>
    </location>
</feature>
<reference evidence="2" key="1">
    <citation type="submission" date="2020-09" db="EMBL/GenBank/DDBJ databases">
        <title>Comparative genome analyses of four rice-infecting Rhizoctonia solani isolates reveal extensive enrichment of homogalacturonan modification genes.</title>
        <authorList>
            <person name="Lee D.-Y."/>
            <person name="Jeon J."/>
            <person name="Kim K.-T."/>
            <person name="Cheong K."/>
            <person name="Song H."/>
            <person name="Choi G."/>
            <person name="Ko J."/>
            <person name="Opiyo S.O."/>
            <person name="Zuo S."/>
            <person name="Madhav S."/>
            <person name="Lee Y.-H."/>
            <person name="Wang G.-L."/>
        </authorList>
    </citation>
    <scope>NUCLEOTIDE SEQUENCE</scope>
    <source>
        <strain evidence="2">AG1-IA WGL</strain>
    </source>
</reference>
<feature type="compositionally biased region" description="Basic and acidic residues" evidence="1">
    <location>
        <begin position="1240"/>
        <end position="1260"/>
    </location>
</feature>
<feature type="region of interest" description="Disordered" evidence="1">
    <location>
        <begin position="450"/>
        <end position="527"/>
    </location>
</feature>
<dbReference type="OrthoDB" id="3215671at2759"/>
<organism evidence="2 3">
    <name type="scientific">Rhizoctonia solani</name>
    <dbReference type="NCBI Taxonomy" id="456999"/>
    <lineage>
        <taxon>Eukaryota</taxon>
        <taxon>Fungi</taxon>
        <taxon>Dikarya</taxon>
        <taxon>Basidiomycota</taxon>
        <taxon>Agaricomycotina</taxon>
        <taxon>Agaricomycetes</taxon>
        <taxon>Cantharellales</taxon>
        <taxon>Ceratobasidiaceae</taxon>
        <taxon>Rhizoctonia</taxon>
    </lineage>
</organism>
<feature type="compositionally biased region" description="Basic residues" evidence="1">
    <location>
        <begin position="682"/>
        <end position="700"/>
    </location>
</feature>
<feature type="compositionally biased region" description="Polar residues" evidence="1">
    <location>
        <begin position="1066"/>
        <end position="1078"/>
    </location>
</feature>
<feature type="region of interest" description="Disordered" evidence="1">
    <location>
        <begin position="918"/>
        <end position="1477"/>
    </location>
</feature>
<feature type="compositionally biased region" description="Basic and acidic residues" evidence="1">
    <location>
        <begin position="136"/>
        <end position="151"/>
    </location>
</feature>
<name>A0A8H7LZJ0_9AGAM</name>
<feature type="compositionally biased region" description="Basic and acidic residues" evidence="1">
    <location>
        <begin position="667"/>
        <end position="681"/>
    </location>
</feature>
<sequence>MSRSQQRGGEGGTSTSAPPPASSSRYHRSSIRSQKGPGLGSSSTRVQVVGERGYDSEIPRELGGLPSLAAGYHTEGQPSTTTSTKRASKELLRNVVDPRRNGRLSSMPSQHPHPHLRHDIPDDQLDQASSTRRVRRDKDRDSRRHRERDPVENQVPPSVWMNQIQATAADPKRARRTSGSRTRHEEPQQFQHDPRAFPLPPNQEHHRHPHYQSPPYPYPHHPRNGNPPPTHDFYRPNDPGPEYVPTTPQANNPRYQFVIDDRAGMPSPPPVEIPHPVQPPAAPFTTPAPAPLLPLPRTKEELLRSEGISQGSPFTGHRRHRSGRGEDFAAGSGAFADATNHTRPSLRHQTSRSEDLRKLGQGLPQLESEDHLAHQLARPVHVGRSASENVVPQVPQLATPGMYNAGLAVTPGTSKGLNMTPQLQESFAESANASRAPVNAAMASAAIANVSTDSDSARGERDKKRRTRRSKQVDAADLQALLPKDPTPPPVVQPPSRRQRTVSGRSITAQPTPPPPALPTEPERDPADDMVVYHRTPEPAMIDPARAPPLVVRPDAFRVAGDPLPQGLAMFASRPEMTSSGIAPPAGLRTEMTQVPGPRGDMTNEISRGAETLRAGEPVSSVPALLPAARRASILDEERSRKYSAAGTEGGVSAGGTGSRRPSGATEEQRRPVVRADDVPPPHHHHHHQHRRSSPSHARKSTGSDVTNESFESAQLGGSTMLDFQSARDAMSMREAVSPMSNYQSIAPSVRSEVRDVRGAMIGSDVGYRDARSPDPGAMMGQSGSKGIATGYRAGEGKHTSAILHTGVVSPLSPPPPPPNTANVAFPPTAHPNVISPSGLANVISPAIPKDRALPRAGQVPATPMTASKTFEPEIPTRPRVPSNNMLGSSPPDLLAQRATVDAHTPIPVIPVVDEEGRLRGPLGPTAGAAGVGGASTMPARPTRMSFTAQRPAPQTATPVTSPPQTHAQAQPAAEASAVPKNVQQQTHGIDGSKESLVETLGSAKASKSKGWLRGWKSSNPKPPSPTPPPGPPPAPSASASSAQPRQRLLSGLMGSGASKHKQKPSESSIVPPSQLQPNGDDPYAPCESPWSSNADLNQDQPKEKESRMQRVITSIRGGLSRKPSSSKLGHFSSKSMSRLPATVPAPPAGASLVRSASTNANGREVGVWPMSPRSKAPALPAEPPAPAPAPVPAPSVAPPANPSPTPTPAPVAPAITVPISVIPNSATPPAVVPAAPKPRPTEPEKRPVTKDVPIIDKSRVPILNGAPPAPTTTKARAYLDSNGRPIETPRAEKRSSAQPAPPSLSNPQRPNSPPLVNRPVGRIPVAQTKIFTNDAPNRSVAHPPAAPGAAPVPTTPHGSHRTLTRSGPRISSSRERVPSAPAAPTNLYRPLRPRENPVYATDPAPPHGEAGDLGLPTPDETPRASPTGENTFEDRAVALKEEQRERERRPSQEDPNRRRHRSNNIVIPSKYPGGLNPHELTHRLQVDVDAYAHGGVLKFGHREKRAISVASVEAVSGQEGHFQSETSSIRSSTPGAHQLAFPHRDPAEATQSWAKHQTEEDERAGAGVGARVGRSGRDRRDGRKVSGVLKRDRGGVRKPGVAFDFPSGPIIETDEDPQDARQQADINLTYELERRHKRYK</sequence>
<proteinExistence type="predicted"/>
<comment type="caution">
    <text evidence="2">The sequence shown here is derived from an EMBL/GenBank/DDBJ whole genome shotgun (WGS) entry which is preliminary data.</text>
</comment>
<feature type="compositionally biased region" description="Polar residues" evidence="1">
    <location>
        <begin position="701"/>
        <end position="718"/>
    </location>
</feature>
<feature type="compositionally biased region" description="Polar residues" evidence="1">
    <location>
        <begin position="945"/>
        <end position="960"/>
    </location>
</feature>
<feature type="compositionally biased region" description="Pro residues" evidence="1">
    <location>
        <begin position="266"/>
        <end position="293"/>
    </location>
</feature>
<feature type="compositionally biased region" description="Basic and acidic residues" evidence="1">
    <location>
        <begin position="1576"/>
        <end position="1596"/>
    </location>
</feature>
<feature type="compositionally biased region" description="Low complexity" evidence="1">
    <location>
        <begin position="328"/>
        <end position="338"/>
    </location>
</feature>
<feature type="compositionally biased region" description="Low complexity" evidence="1">
    <location>
        <begin position="1213"/>
        <end position="1235"/>
    </location>
</feature>
<dbReference type="Proteomes" id="UP000602905">
    <property type="component" value="Unassembled WGS sequence"/>
</dbReference>
<feature type="compositionally biased region" description="Pro residues" evidence="1">
    <location>
        <begin position="1181"/>
        <end position="1212"/>
    </location>
</feature>
<evidence type="ECO:0000313" key="3">
    <source>
        <dbReference type="Proteomes" id="UP000602905"/>
    </source>
</evidence>
<feature type="compositionally biased region" description="Polar residues" evidence="1">
    <location>
        <begin position="1090"/>
        <end position="1100"/>
    </location>
</feature>
<accession>A0A8H7LZJ0</accession>
<feature type="compositionally biased region" description="Basic and acidic residues" evidence="1">
    <location>
        <begin position="1433"/>
        <end position="1457"/>
    </location>
</feature>
<feature type="compositionally biased region" description="Pro residues" evidence="1">
    <location>
        <begin position="212"/>
        <end position="230"/>
    </location>
</feature>
<feature type="compositionally biased region" description="Polar residues" evidence="1">
    <location>
        <begin position="76"/>
        <end position="85"/>
    </location>
</feature>
<dbReference type="EMBL" id="JACYCD010000047">
    <property type="protein sequence ID" value="KAF8710767.1"/>
    <property type="molecule type" value="Genomic_DNA"/>
</dbReference>
<feature type="region of interest" description="Disordered" evidence="1">
    <location>
        <begin position="306"/>
        <end position="353"/>
    </location>
</feature>
<feature type="compositionally biased region" description="Low complexity" evidence="1">
    <location>
        <begin position="963"/>
        <end position="980"/>
    </location>
</feature>
<feature type="compositionally biased region" description="Low complexity" evidence="1">
    <location>
        <begin position="1341"/>
        <end position="1358"/>
    </location>
</feature>
<feature type="compositionally biased region" description="Polar residues" evidence="1">
    <location>
        <begin position="1524"/>
        <end position="1536"/>
    </location>
</feature>
<feature type="compositionally biased region" description="Gly residues" evidence="1">
    <location>
        <begin position="648"/>
        <end position="658"/>
    </location>
</feature>